<dbReference type="Proteomes" id="UP001231189">
    <property type="component" value="Unassembled WGS sequence"/>
</dbReference>
<keyword evidence="2" id="KW-1185">Reference proteome</keyword>
<accession>A0AAD8TYM1</accession>
<proteinExistence type="predicted"/>
<evidence type="ECO:0000313" key="1">
    <source>
        <dbReference type="EMBL" id="KAK1696606.1"/>
    </source>
</evidence>
<dbReference type="AlphaFoldDB" id="A0AAD8TYM1"/>
<dbReference type="EMBL" id="JAUUTY010000001">
    <property type="protein sequence ID" value="KAK1696606.1"/>
    <property type="molecule type" value="Genomic_DNA"/>
</dbReference>
<sequence length="224" mass="25708">MADAPITYEELTEDHKKKYDEVKALFEADLIGSFERTRSHGIRWKGFSPEGVLDEVDLSLPSEERTRALRQEVNYMVAHSIHRHSESLVNSFERIAVRVVQEIMKHQYSPSGPTLGTHQGEIPFQTRPQLPFTLAAPEPQASPAYVVYKASQRFKDLTFQVDYNSLAHLVQKLTLYEQRHPELYQDKFKRPIGLVETEDVEDSEDQEVAVAEWARGQLPCPANE</sequence>
<organism evidence="1 2">
    <name type="scientific">Lolium multiflorum</name>
    <name type="common">Italian ryegrass</name>
    <name type="synonym">Lolium perenne subsp. multiflorum</name>
    <dbReference type="NCBI Taxonomy" id="4521"/>
    <lineage>
        <taxon>Eukaryota</taxon>
        <taxon>Viridiplantae</taxon>
        <taxon>Streptophyta</taxon>
        <taxon>Embryophyta</taxon>
        <taxon>Tracheophyta</taxon>
        <taxon>Spermatophyta</taxon>
        <taxon>Magnoliopsida</taxon>
        <taxon>Liliopsida</taxon>
        <taxon>Poales</taxon>
        <taxon>Poaceae</taxon>
        <taxon>BOP clade</taxon>
        <taxon>Pooideae</taxon>
        <taxon>Poodae</taxon>
        <taxon>Poeae</taxon>
        <taxon>Poeae Chloroplast Group 2 (Poeae type)</taxon>
        <taxon>Loliodinae</taxon>
        <taxon>Loliinae</taxon>
        <taxon>Lolium</taxon>
    </lineage>
</organism>
<name>A0AAD8TYM1_LOLMU</name>
<comment type="caution">
    <text evidence="1">The sequence shown here is derived from an EMBL/GenBank/DDBJ whole genome shotgun (WGS) entry which is preliminary data.</text>
</comment>
<evidence type="ECO:0000313" key="2">
    <source>
        <dbReference type="Proteomes" id="UP001231189"/>
    </source>
</evidence>
<reference evidence="1" key="1">
    <citation type="submission" date="2023-07" db="EMBL/GenBank/DDBJ databases">
        <title>A chromosome-level genome assembly of Lolium multiflorum.</title>
        <authorList>
            <person name="Chen Y."/>
            <person name="Copetti D."/>
            <person name="Kolliker R."/>
            <person name="Studer B."/>
        </authorList>
    </citation>
    <scope>NUCLEOTIDE SEQUENCE</scope>
    <source>
        <strain evidence="1">02402/16</strain>
        <tissue evidence="1">Leaf</tissue>
    </source>
</reference>
<gene>
    <name evidence="1" type="ORF">QYE76_013303</name>
</gene>
<protein>
    <submittedName>
        <fullName evidence="1">Uncharacterized protein</fullName>
    </submittedName>
</protein>